<dbReference type="Gene3D" id="3.20.20.450">
    <property type="entry name" value="EAL domain"/>
    <property type="match status" value="1"/>
</dbReference>
<dbReference type="SUPFAM" id="SSF55073">
    <property type="entry name" value="Nucleotide cyclase"/>
    <property type="match status" value="1"/>
</dbReference>
<evidence type="ECO:0000259" key="3">
    <source>
        <dbReference type="PROSITE" id="PS50883"/>
    </source>
</evidence>
<feature type="transmembrane region" description="Helical" evidence="2">
    <location>
        <begin position="262"/>
        <end position="282"/>
    </location>
</feature>
<dbReference type="SMART" id="SM00065">
    <property type="entry name" value="GAF"/>
    <property type="match status" value="1"/>
</dbReference>
<dbReference type="InterPro" id="IPR043128">
    <property type="entry name" value="Rev_trsase/Diguanyl_cyclase"/>
</dbReference>
<dbReference type="CDD" id="cd01948">
    <property type="entry name" value="EAL"/>
    <property type="match status" value="1"/>
</dbReference>
<evidence type="ECO:0000313" key="5">
    <source>
        <dbReference type="EMBL" id="OBS08868.1"/>
    </source>
</evidence>
<comment type="cofactor">
    <cofactor evidence="1">
        <name>Mg(2+)</name>
        <dbReference type="ChEBI" id="CHEBI:18420"/>
    </cofactor>
</comment>
<accession>A0A1A6C2T5</accession>
<comment type="caution">
    <text evidence="5">The sequence shown here is derived from an EMBL/GenBank/DDBJ whole genome shotgun (WGS) entry which is preliminary data.</text>
</comment>
<dbReference type="InterPro" id="IPR050706">
    <property type="entry name" value="Cyclic-di-GMP_PDE-like"/>
</dbReference>
<dbReference type="PANTHER" id="PTHR33121:SF79">
    <property type="entry name" value="CYCLIC DI-GMP PHOSPHODIESTERASE PDED-RELATED"/>
    <property type="match status" value="1"/>
</dbReference>
<dbReference type="Proteomes" id="UP000029273">
    <property type="component" value="Unassembled WGS sequence"/>
</dbReference>
<sequence>MLLVVVVVGYGVSSWQATRRHIRHDLERRTRLQAELVADALMRWSADYRALGFSLVANDDLGALNRTLRLYRSEHDDASLPMYILAPNPERLLGGEPRLSLEGRASLVRLAEGLCRDSRGNRMALSPSERRLRGRPLIAACLRLRDAGGEPLIDLFGWLPWPPPTLEQARRLTIDPLNATTSLAWLRHRDEQAKPRLSWFGAPIPGFEGALQSAASTARGTYVHDGIQHAWVRVAGWPAVVVTSLSARVVWHAWFRQGGAGVSAALLLLLTSIIALVALRSLRLARSEGRLRQYYGALKDINQSLMMLPQPGVLYQSVCTLLVDRTELPVAWVGLERDGRIDVIAAAGPARAYVDGLSLASEADHPEGLGPAGRALRAGITVTAADLREDPRFGIWSARASRYGLRSSVAVPFGGDGSTRGVLAAYSTRRGFFSPDIVDLLEQLARDIELGLGQYARVAEITRLSQHDPLTGLPNRTYFMDNLERALARVQRSERLIAIGILDLDDFKSINDVLGHTVGDELLQHLAALLPKALRQGDMVARLGGDEFGILLEGVTGVAEIEAIAKRILSTIRQPVMLSAEVRELSTEASLGLTLYPLDDGEAADLLRHADEALYAAKAAGRHRWHLFDRGLEVASRQRYLIHHRLPEAIADRHILFHYQPQIDLETGQVVGAEALARWMDPETGAWSPAIFMPTIEGDARLARALGRHALLEAARAIARWHADERGLRLSVNICARHLLHGAFIDDLDEVLTRYPEASHALTLELTETAALTDLDASADVLADVRARGLRVALDDFGSGYASLQYVRHLPLDEIKLDLQFVQDMETDTEAFAVGYAALELADLRGAQVVAEGIEVERTARLWRRLGGRLAQGYLFARPMDEAAWLAWTSRFGRETRFLSIPRWRPAMSHLPLLQALPRHAGLKRLLQRPAPLGSADAYDHFTRLLDAWDHRDCPLTAWIEEAARQPGVSLSVLRAAHEQLHASAQDCLARHASPEERMPQTWERFVHALDQVIGQMDFNHAS</sequence>
<evidence type="ECO:0000256" key="1">
    <source>
        <dbReference type="ARBA" id="ARBA00001946"/>
    </source>
</evidence>
<dbReference type="PROSITE" id="PS50883">
    <property type="entry name" value="EAL"/>
    <property type="match status" value="1"/>
</dbReference>
<dbReference type="AlphaFoldDB" id="A0A1A6C2T5"/>
<keyword evidence="6" id="KW-1185">Reference proteome</keyword>
<evidence type="ECO:0008006" key="7">
    <source>
        <dbReference type="Google" id="ProtNLM"/>
    </source>
</evidence>
<dbReference type="FunFam" id="3.30.70.270:FF:000001">
    <property type="entry name" value="Diguanylate cyclase domain protein"/>
    <property type="match status" value="1"/>
</dbReference>
<keyword evidence="2" id="KW-1133">Transmembrane helix</keyword>
<gene>
    <name evidence="5" type="ORF">Thpro_023118</name>
</gene>
<dbReference type="SMART" id="SM00052">
    <property type="entry name" value="EAL"/>
    <property type="match status" value="1"/>
</dbReference>
<evidence type="ECO:0000313" key="6">
    <source>
        <dbReference type="Proteomes" id="UP000029273"/>
    </source>
</evidence>
<dbReference type="SMART" id="SM00267">
    <property type="entry name" value="GGDEF"/>
    <property type="match status" value="1"/>
</dbReference>
<reference evidence="5 6" key="1">
    <citation type="journal article" date="2014" name="Genome Announc.">
        <title>Draft Genome Sequence of the Iron-Oxidizing, Acidophilic, and Halotolerant 'Thiobacillus prosperus' Type Strain DSM 5130.</title>
        <authorList>
            <person name="Ossandon F.J."/>
            <person name="Cardenas J.P."/>
            <person name="Corbett M."/>
            <person name="Quatrini R."/>
            <person name="Holmes D.S."/>
            <person name="Watkin E."/>
        </authorList>
    </citation>
    <scope>NUCLEOTIDE SEQUENCE [LARGE SCALE GENOMIC DNA]</scope>
    <source>
        <strain evidence="5 6">DSM 5130</strain>
    </source>
</reference>
<dbReference type="PROSITE" id="PS50887">
    <property type="entry name" value="GGDEF"/>
    <property type="match status" value="1"/>
</dbReference>
<proteinExistence type="predicted"/>
<dbReference type="CDD" id="cd01949">
    <property type="entry name" value="GGDEF"/>
    <property type="match status" value="1"/>
</dbReference>
<dbReference type="GO" id="GO:0071111">
    <property type="term" value="F:cyclic-guanylate-specific phosphodiesterase activity"/>
    <property type="evidence" value="ECO:0007669"/>
    <property type="project" value="InterPro"/>
</dbReference>
<feature type="domain" description="EAL" evidence="3">
    <location>
        <begin position="639"/>
        <end position="893"/>
    </location>
</feature>
<dbReference type="PANTHER" id="PTHR33121">
    <property type="entry name" value="CYCLIC DI-GMP PHOSPHODIESTERASE PDEF"/>
    <property type="match status" value="1"/>
</dbReference>
<dbReference type="InterPro" id="IPR001633">
    <property type="entry name" value="EAL_dom"/>
</dbReference>
<dbReference type="SUPFAM" id="SSF55781">
    <property type="entry name" value="GAF domain-like"/>
    <property type="match status" value="1"/>
</dbReference>
<dbReference type="InterPro" id="IPR000160">
    <property type="entry name" value="GGDEF_dom"/>
</dbReference>
<dbReference type="InterPro" id="IPR035919">
    <property type="entry name" value="EAL_sf"/>
</dbReference>
<evidence type="ECO:0000259" key="4">
    <source>
        <dbReference type="PROSITE" id="PS50887"/>
    </source>
</evidence>
<dbReference type="NCBIfam" id="TIGR00254">
    <property type="entry name" value="GGDEF"/>
    <property type="match status" value="1"/>
</dbReference>
<name>A0A1A6C2T5_9GAMM</name>
<dbReference type="InterPro" id="IPR029787">
    <property type="entry name" value="Nucleotide_cyclase"/>
</dbReference>
<dbReference type="InterPro" id="IPR003018">
    <property type="entry name" value="GAF"/>
</dbReference>
<dbReference type="Gene3D" id="3.30.70.270">
    <property type="match status" value="1"/>
</dbReference>
<dbReference type="Pfam" id="PF13185">
    <property type="entry name" value="GAF_2"/>
    <property type="match status" value="1"/>
</dbReference>
<dbReference type="SUPFAM" id="SSF141868">
    <property type="entry name" value="EAL domain-like"/>
    <property type="match status" value="1"/>
</dbReference>
<keyword evidence="2" id="KW-0472">Membrane</keyword>
<evidence type="ECO:0000256" key="2">
    <source>
        <dbReference type="SAM" id="Phobius"/>
    </source>
</evidence>
<dbReference type="Pfam" id="PF00990">
    <property type="entry name" value="GGDEF"/>
    <property type="match status" value="1"/>
</dbReference>
<dbReference type="Gene3D" id="3.30.450.40">
    <property type="match status" value="1"/>
</dbReference>
<feature type="domain" description="GGDEF" evidence="4">
    <location>
        <begin position="495"/>
        <end position="630"/>
    </location>
</feature>
<organism evidence="5 6">
    <name type="scientific">Acidihalobacter prosperus</name>
    <dbReference type="NCBI Taxonomy" id="160660"/>
    <lineage>
        <taxon>Bacteria</taxon>
        <taxon>Pseudomonadati</taxon>
        <taxon>Pseudomonadota</taxon>
        <taxon>Gammaproteobacteria</taxon>
        <taxon>Chromatiales</taxon>
        <taxon>Ectothiorhodospiraceae</taxon>
        <taxon>Acidihalobacter</taxon>
    </lineage>
</organism>
<dbReference type="EMBL" id="JQSG02000006">
    <property type="protein sequence ID" value="OBS08868.1"/>
    <property type="molecule type" value="Genomic_DNA"/>
</dbReference>
<protein>
    <recommendedName>
        <fullName evidence="7">Diguanylate cyclase</fullName>
    </recommendedName>
</protein>
<dbReference type="Pfam" id="PF00563">
    <property type="entry name" value="EAL"/>
    <property type="match status" value="1"/>
</dbReference>
<keyword evidence="2" id="KW-0812">Transmembrane</keyword>
<dbReference type="InterPro" id="IPR029016">
    <property type="entry name" value="GAF-like_dom_sf"/>
</dbReference>